<dbReference type="RefSeq" id="WP_104808057.1">
    <property type="nucleotide sequence ID" value="NZ_MQUA01000004.1"/>
</dbReference>
<reference evidence="2 3" key="1">
    <citation type="submission" date="2016-11" db="EMBL/GenBank/DDBJ databases">
        <title>Trade-off between light-utilization and light-protection in marine flavobacteria.</title>
        <authorList>
            <person name="Kumagai Y."/>
        </authorList>
    </citation>
    <scope>NUCLEOTIDE SEQUENCE [LARGE SCALE GENOMIC DNA]</scope>
    <source>
        <strain evidence="2 3">ATCC 700397</strain>
    </source>
</reference>
<protein>
    <submittedName>
        <fullName evidence="2">Metal transporter</fullName>
    </submittedName>
</protein>
<dbReference type="AlphaFoldDB" id="A0A2S7L1R8"/>
<name>A0A2S7L1R8_9FLAO</name>
<comment type="caution">
    <text evidence="2">The sequence shown here is derived from an EMBL/GenBank/DDBJ whole genome shotgun (WGS) entry which is preliminary data.</text>
</comment>
<keyword evidence="3" id="KW-1185">Reference proteome</keyword>
<dbReference type="EMBL" id="MQUA01000004">
    <property type="protein sequence ID" value="PQB08831.1"/>
    <property type="molecule type" value="Genomic_DNA"/>
</dbReference>
<dbReference type="Proteomes" id="UP000239522">
    <property type="component" value="Unassembled WGS sequence"/>
</dbReference>
<dbReference type="InterPro" id="IPR036163">
    <property type="entry name" value="HMA_dom_sf"/>
</dbReference>
<dbReference type="Gene3D" id="3.30.70.100">
    <property type="match status" value="1"/>
</dbReference>
<evidence type="ECO:0000313" key="2">
    <source>
        <dbReference type="EMBL" id="PQB08831.1"/>
    </source>
</evidence>
<sequence>MKKIIFIVSIVMIGFSAQSQEIKKNKNAKVSFEVDGICGMCKKRIETAALQSKGVKYAIWSVETHQLNLIMDERKTDLKTIQNAILEVGHDVVGFENKKLKATDEAYNSVHPCCKYRDEEIVLDHEGELKKQKKEIKKN</sequence>
<gene>
    <name evidence="2" type="ORF">BST83_00205</name>
</gene>
<evidence type="ECO:0000313" key="3">
    <source>
        <dbReference type="Proteomes" id="UP000239522"/>
    </source>
</evidence>
<accession>A0A2S7L1R8</accession>
<evidence type="ECO:0000259" key="1">
    <source>
        <dbReference type="Pfam" id="PF00403"/>
    </source>
</evidence>
<dbReference type="OrthoDB" id="5513217at2"/>
<dbReference type="GO" id="GO:0046872">
    <property type="term" value="F:metal ion binding"/>
    <property type="evidence" value="ECO:0007669"/>
    <property type="project" value="InterPro"/>
</dbReference>
<feature type="domain" description="HMA" evidence="1">
    <location>
        <begin position="32"/>
        <end position="90"/>
    </location>
</feature>
<organism evidence="2 3">
    <name type="scientific">Polaribacter filamentus</name>
    <dbReference type="NCBI Taxonomy" id="53483"/>
    <lineage>
        <taxon>Bacteria</taxon>
        <taxon>Pseudomonadati</taxon>
        <taxon>Bacteroidota</taxon>
        <taxon>Flavobacteriia</taxon>
        <taxon>Flavobacteriales</taxon>
        <taxon>Flavobacteriaceae</taxon>
    </lineage>
</organism>
<dbReference type="Pfam" id="PF00403">
    <property type="entry name" value="HMA"/>
    <property type="match status" value="1"/>
</dbReference>
<dbReference type="InterPro" id="IPR006121">
    <property type="entry name" value="HMA_dom"/>
</dbReference>
<dbReference type="SUPFAM" id="SSF55008">
    <property type="entry name" value="HMA, heavy metal-associated domain"/>
    <property type="match status" value="1"/>
</dbReference>
<proteinExistence type="predicted"/>